<comment type="caution">
    <text evidence="18">The sequence shown here is derived from an EMBL/GenBank/DDBJ whole genome shotgun (WGS) entry which is preliminary data.</text>
</comment>
<feature type="transmembrane region" description="Helical" evidence="16">
    <location>
        <begin position="681"/>
        <end position="699"/>
    </location>
</feature>
<evidence type="ECO:0000256" key="5">
    <source>
        <dbReference type="ARBA" id="ARBA00022679"/>
    </source>
</evidence>
<dbReference type="CDD" id="cd07751">
    <property type="entry name" value="PolyPPase_VTC4_like"/>
    <property type="match status" value="1"/>
</dbReference>
<feature type="transmembrane region" description="Helical" evidence="16">
    <location>
        <begin position="654"/>
        <end position="674"/>
    </location>
</feature>
<evidence type="ECO:0000256" key="10">
    <source>
        <dbReference type="ARBA" id="ARBA00061390"/>
    </source>
</evidence>
<keyword evidence="7 16" id="KW-1133">Transmembrane helix</keyword>
<evidence type="ECO:0000256" key="2">
    <source>
        <dbReference type="ARBA" id="ARBA00004128"/>
    </source>
</evidence>
<evidence type="ECO:0000313" key="19">
    <source>
        <dbReference type="Proteomes" id="UP000717515"/>
    </source>
</evidence>
<dbReference type="GO" id="GO:0033254">
    <property type="term" value="C:vacuolar transporter chaperone complex"/>
    <property type="evidence" value="ECO:0007669"/>
    <property type="project" value="TreeGrafter"/>
</dbReference>
<dbReference type="GO" id="GO:0006799">
    <property type="term" value="P:polyphosphate biosynthetic process"/>
    <property type="evidence" value="ECO:0007669"/>
    <property type="project" value="UniProtKB-ARBA"/>
</dbReference>
<gene>
    <name evidence="18" type="ORF">KVV02_007343</name>
</gene>
<evidence type="ECO:0000256" key="7">
    <source>
        <dbReference type="ARBA" id="ARBA00022989"/>
    </source>
</evidence>
<dbReference type="InterPro" id="IPR018966">
    <property type="entry name" value="VTC_domain"/>
</dbReference>
<accession>A0A9P8A717</accession>
<dbReference type="InterPro" id="IPR003807">
    <property type="entry name" value="DUF202"/>
</dbReference>
<keyword evidence="8 16" id="KW-0472">Membrane</keyword>
<comment type="subcellular location">
    <subcellularLocation>
        <location evidence="2">Vacuole membrane</location>
        <topology evidence="2">Multi-pass membrane protein</topology>
    </subcellularLocation>
</comment>
<feature type="domain" description="SPX" evidence="17">
    <location>
        <begin position="1"/>
        <end position="144"/>
    </location>
</feature>
<dbReference type="Pfam" id="PF02656">
    <property type="entry name" value="DUF202"/>
    <property type="match status" value="1"/>
</dbReference>
<keyword evidence="4" id="KW-0926">Vacuole</keyword>
<name>A0A9P8A717_MORAP</name>
<evidence type="ECO:0000256" key="1">
    <source>
        <dbReference type="ARBA" id="ARBA00001936"/>
    </source>
</evidence>
<feature type="region of interest" description="Disordered" evidence="15">
    <location>
        <begin position="487"/>
        <end position="579"/>
    </location>
</feature>
<evidence type="ECO:0000313" key="18">
    <source>
        <dbReference type="EMBL" id="KAG9325518.1"/>
    </source>
</evidence>
<evidence type="ECO:0000256" key="4">
    <source>
        <dbReference type="ARBA" id="ARBA00022554"/>
    </source>
</evidence>
<evidence type="ECO:0000256" key="14">
    <source>
        <dbReference type="ARBA" id="ARBA00081313"/>
    </source>
</evidence>
<keyword evidence="6 16" id="KW-0812">Transmembrane</keyword>
<evidence type="ECO:0000256" key="11">
    <source>
        <dbReference type="ARBA" id="ARBA00067464"/>
    </source>
</evidence>
<keyword evidence="5" id="KW-0808">Transferase</keyword>
<dbReference type="PANTHER" id="PTHR46140:SF1">
    <property type="entry name" value="VACUOLAR TRANSPORTER CHAPERONE COMPLEX SUBUNIT 4-RELATED"/>
    <property type="match status" value="1"/>
</dbReference>
<feature type="compositionally biased region" description="Acidic residues" evidence="15">
    <location>
        <begin position="536"/>
        <end position="548"/>
    </location>
</feature>
<dbReference type="InterPro" id="IPR004331">
    <property type="entry name" value="SPX_dom"/>
</dbReference>
<evidence type="ECO:0000256" key="16">
    <source>
        <dbReference type="SAM" id="Phobius"/>
    </source>
</evidence>
<dbReference type="InterPro" id="IPR042267">
    <property type="entry name" value="VTC_sf"/>
</dbReference>
<dbReference type="GO" id="GO:0008976">
    <property type="term" value="F:polyphosphate kinase activity"/>
    <property type="evidence" value="ECO:0007669"/>
    <property type="project" value="UniProtKB-EC"/>
</dbReference>
<evidence type="ECO:0000256" key="15">
    <source>
        <dbReference type="SAM" id="MobiDB-lite"/>
    </source>
</evidence>
<dbReference type="Proteomes" id="UP000717515">
    <property type="component" value="Unassembled WGS sequence"/>
</dbReference>
<evidence type="ECO:0000256" key="8">
    <source>
        <dbReference type="ARBA" id="ARBA00023136"/>
    </source>
</evidence>
<dbReference type="EC" id="2.7.4.1" evidence="3"/>
<dbReference type="GO" id="GO:0000329">
    <property type="term" value="C:fungal-type vacuole membrane"/>
    <property type="evidence" value="ECO:0007669"/>
    <property type="project" value="TreeGrafter"/>
</dbReference>
<dbReference type="FunFam" id="3.20.100.30:FF:000001">
    <property type="entry name" value="Vacuolar transporter chaperone 4"/>
    <property type="match status" value="1"/>
</dbReference>
<evidence type="ECO:0000259" key="17">
    <source>
        <dbReference type="PROSITE" id="PS51382"/>
    </source>
</evidence>
<dbReference type="PROSITE" id="PS51382">
    <property type="entry name" value="SPX"/>
    <property type="match status" value="1"/>
</dbReference>
<organism evidence="18 19">
    <name type="scientific">Mortierella alpina</name>
    <name type="common">Oleaginous fungus</name>
    <name type="synonym">Mortierella renispora</name>
    <dbReference type="NCBI Taxonomy" id="64518"/>
    <lineage>
        <taxon>Eukaryota</taxon>
        <taxon>Fungi</taxon>
        <taxon>Fungi incertae sedis</taxon>
        <taxon>Mucoromycota</taxon>
        <taxon>Mortierellomycotina</taxon>
        <taxon>Mortierellomycetes</taxon>
        <taxon>Mortierellales</taxon>
        <taxon>Mortierellaceae</taxon>
        <taxon>Mortierella</taxon>
    </lineage>
</organism>
<evidence type="ECO:0000256" key="3">
    <source>
        <dbReference type="ARBA" id="ARBA00012960"/>
    </source>
</evidence>
<evidence type="ECO:0000256" key="12">
    <source>
        <dbReference type="ARBA" id="ARBA00075894"/>
    </source>
</evidence>
<proteinExistence type="inferred from homology"/>
<dbReference type="Gene3D" id="3.20.100.30">
    <property type="entry name" value="VTC, catalytic tunnel domain"/>
    <property type="match status" value="1"/>
</dbReference>
<sequence length="749" mass="86906">MKFGHQLKTSLYPEWVFYYLAYDKLKAELKSRLNNNNGAWTEDDETAFAELLEKELDKVYSFQKVKSGEIMRRLQHSKQEVEEIIHSDEAQNEDYALLEEELSHIIADVHDLAKYTRLNYTGFLKIIKKHDKLTHWILRPIFMVRLNSKPFYKENYDSLIVKLSSLYDTVRTRGKAHGGDSAAGGSQQAFVRQTTKYWVHPDNITELKLIILKHLPVLVFNPNKEFNPADSAISSVYFDNEDFELYMGRLEKSEGAEALRLRWYGGMDQQQIFVERKTHREDWTGEKSVKARFPIKEKYVNSFLRGEYTMDATIAKMRAEGKKSEKEIAEFEQLAAECQYGILTKNYGPVMRTFYNRTAFQLPGDARVRISLDTELTLIREDNMDNRRRCGDNWRRMDIGIDWPFTQLQDDDICRFPYAVLEVKLQTQHGQEPPEWVRELVNSHLVESVPKFSKFIHGVSTLIEHRVELFPFWYHQMDIDIRKPASKNMTISRPDPSGYSTPANTTSDEDHDMRITAADDEEAYQGGAKQAKDYEWVDEEEEEEEENPLEPSMNWIQRPSASSSSASSEQAPLLGGQRRPVKARNSLIAPFKPGADTLRYLFRRSKDRMTHPFGEEEPPANGSQTTYLVTPPGRKIATLVRVEPKVFFANERTFLSWLQFTVMLGGLSLGLLNFGDKVSRVSAGLFTFVALSFMVYALVTYHWRAYKIRNRELGPFDDRIGPTLLCFILLTAMVTNFFLQWAYEKKKRP</sequence>
<dbReference type="PANTHER" id="PTHR46140">
    <property type="entry name" value="VACUOLAR TRANSPORTER CHAPERONE 1-RELATED"/>
    <property type="match status" value="1"/>
</dbReference>
<protein>
    <recommendedName>
        <fullName evidence="11">Vacuolar transporter chaperone complex subunit 4</fullName>
        <ecNumber evidence="3">2.7.4.1</ecNumber>
    </recommendedName>
    <alternativeName>
        <fullName evidence="13">Polyphosphate kinase</fullName>
    </alternativeName>
    <alternativeName>
        <fullName evidence="12">SPX-dependent polyphosphate polymerase VTC subunit 4</fullName>
    </alternativeName>
    <alternativeName>
        <fullName evidence="14">Vacuolar membrane polyphosphate polymerase catalytic subunit</fullName>
    </alternativeName>
</protein>
<comment type="catalytic activity">
    <reaction evidence="9">
        <text>[phosphate](n) + ATP = [phosphate](n+1) + ADP</text>
        <dbReference type="Rhea" id="RHEA:19573"/>
        <dbReference type="Rhea" id="RHEA-COMP:9859"/>
        <dbReference type="Rhea" id="RHEA-COMP:14280"/>
        <dbReference type="ChEBI" id="CHEBI:16838"/>
        <dbReference type="ChEBI" id="CHEBI:30616"/>
        <dbReference type="ChEBI" id="CHEBI:456216"/>
        <dbReference type="EC" id="2.7.4.1"/>
    </reaction>
    <physiologicalReaction direction="left-to-right" evidence="9">
        <dbReference type="Rhea" id="RHEA:19574"/>
    </physiologicalReaction>
</comment>
<dbReference type="Pfam" id="PF09359">
    <property type="entry name" value="VTC"/>
    <property type="match status" value="1"/>
</dbReference>
<dbReference type="EMBL" id="JAIFTL010000038">
    <property type="protein sequence ID" value="KAG9325518.1"/>
    <property type="molecule type" value="Genomic_DNA"/>
</dbReference>
<feature type="transmembrane region" description="Helical" evidence="16">
    <location>
        <begin position="719"/>
        <end position="739"/>
    </location>
</feature>
<evidence type="ECO:0000256" key="13">
    <source>
        <dbReference type="ARBA" id="ARBA00080494"/>
    </source>
</evidence>
<comment type="similarity">
    <text evidence="10">Belongs to the VTC4 family.</text>
</comment>
<dbReference type="CDD" id="cd14480">
    <property type="entry name" value="SPX_VTC2_like"/>
    <property type="match status" value="1"/>
</dbReference>
<dbReference type="InterPro" id="IPR051572">
    <property type="entry name" value="VTC_Complex_Subunit"/>
</dbReference>
<dbReference type="AlphaFoldDB" id="A0A9P8A717"/>
<reference evidence="18" key="1">
    <citation type="submission" date="2021-07" db="EMBL/GenBank/DDBJ databases">
        <title>Draft genome of Mortierella alpina, strain LL118, isolated from an aspen leaf litter sample.</title>
        <authorList>
            <person name="Yang S."/>
            <person name="Vinatzer B.A."/>
        </authorList>
    </citation>
    <scope>NUCLEOTIDE SEQUENCE</scope>
    <source>
        <strain evidence="18">LL118</strain>
    </source>
</reference>
<evidence type="ECO:0000256" key="6">
    <source>
        <dbReference type="ARBA" id="ARBA00022692"/>
    </source>
</evidence>
<evidence type="ECO:0000256" key="9">
    <source>
        <dbReference type="ARBA" id="ARBA00050204"/>
    </source>
</evidence>
<comment type="cofactor">
    <cofactor evidence="1">
        <name>Mn(2+)</name>
        <dbReference type="ChEBI" id="CHEBI:29035"/>
    </cofactor>
</comment>